<name>A0A0A9G3Y1_ARUDO</name>
<feature type="chain" id="PRO_5002062420" evidence="1">
    <location>
        <begin position="32"/>
        <end position="51"/>
    </location>
</feature>
<evidence type="ECO:0000313" key="2">
    <source>
        <dbReference type="EMBL" id="JAE18149.1"/>
    </source>
</evidence>
<proteinExistence type="predicted"/>
<organism evidence="2">
    <name type="scientific">Arundo donax</name>
    <name type="common">Giant reed</name>
    <name type="synonym">Donax arundinaceus</name>
    <dbReference type="NCBI Taxonomy" id="35708"/>
    <lineage>
        <taxon>Eukaryota</taxon>
        <taxon>Viridiplantae</taxon>
        <taxon>Streptophyta</taxon>
        <taxon>Embryophyta</taxon>
        <taxon>Tracheophyta</taxon>
        <taxon>Spermatophyta</taxon>
        <taxon>Magnoliopsida</taxon>
        <taxon>Liliopsida</taxon>
        <taxon>Poales</taxon>
        <taxon>Poaceae</taxon>
        <taxon>PACMAD clade</taxon>
        <taxon>Arundinoideae</taxon>
        <taxon>Arundineae</taxon>
        <taxon>Arundo</taxon>
    </lineage>
</organism>
<keyword evidence="1" id="KW-0732">Signal</keyword>
<dbReference type="AlphaFoldDB" id="A0A0A9G3Y1"/>
<sequence>MAIHLRAHGYPAGWSLRLGHHLLLCSQLTLGYATSSLVHTERGCPKGHNVL</sequence>
<reference evidence="2" key="1">
    <citation type="submission" date="2014-09" db="EMBL/GenBank/DDBJ databases">
        <authorList>
            <person name="Magalhaes I.L.F."/>
            <person name="Oliveira U."/>
            <person name="Santos F.R."/>
            <person name="Vidigal T.H.D.A."/>
            <person name="Brescovit A.D."/>
            <person name="Santos A.J."/>
        </authorList>
    </citation>
    <scope>NUCLEOTIDE SEQUENCE</scope>
    <source>
        <tissue evidence="2">Shoot tissue taken approximately 20 cm above the soil surface</tissue>
    </source>
</reference>
<reference evidence="2" key="2">
    <citation type="journal article" date="2015" name="Data Brief">
        <title>Shoot transcriptome of the giant reed, Arundo donax.</title>
        <authorList>
            <person name="Barrero R.A."/>
            <person name="Guerrero F.D."/>
            <person name="Moolhuijzen P."/>
            <person name="Goolsby J.A."/>
            <person name="Tidwell J."/>
            <person name="Bellgard S.E."/>
            <person name="Bellgard M.I."/>
        </authorList>
    </citation>
    <scope>NUCLEOTIDE SEQUENCE</scope>
    <source>
        <tissue evidence="2">Shoot tissue taken approximately 20 cm above the soil surface</tissue>
    </source>
</reference>
<feature type="signal peptide" evidence="1">
    <location>
        <begin position="1"/>
        <end position="31"/>
    </location>
</feature>
<evidence type="ECO:0000256" key="1">
    <source>
        <dbReference type="SAM" id="SignalP"/>
    </source>
</evidence>
<protein>
    <submittedName>
        <fullName evidence="2">Uncharacterized protein</fullName>
    </submittedName>
</protein>
<dbReference type="EMBL" id="GBRH01179747">
    <property type="protein sequence ID" value="JAE18149.1"/>
    <property type="molecule type" value="Transcribed_RNA"/>
</dbReference>
<accession>A0A0A9G3Y1</accession>